<organism evidence="9 10">
    <name type="scientific">Paenibacillus agilis</name>
    <dbReference type="NCBI Taxonomy" id="3020863"/>
    <lineage>
        <taxon>Bacteria</taxon>
        <taxon>Bacillati</taxon>
        <taxon>Bacillota</taxon>
        <taxon>Bacilli</taxon>
        <taxon>Bacillales</taxon>
        <taxon>Paenibacillaceae</taxon>
        <taxon>Paenibacillus</taxon>
    </lineage>
</organism>
<evidence type="ECO:0000256" key="2">
    <source>
        <dbReference type="ARBA" id="ARBA00010100"/>
    </source>
</evidence>
<keyword evidence="10" id="KW-1185">Reference proteome</keyword>
<keyword evidence="3 8" id="KW-0813">Transport</keyword>
<feature type="transmembrane region" description="Helical" evidence="8">
    <location>
        <begin position="197"/>
        <end position="217"/>
    </location>
</feature>
<feature type="transmembrane region" description="Helical" evidence="8">
    <location>
        <begin position="491"/>
        <end position="510"/>
    </location>
</feature>
<dbReference type="PANTHER" id="PTHR30003">
    <property type="entry name" value="L-LACTATE PERMEASE"/>
    <property type="match status" value="1"/>
</dbReference>
<dbReference type="PANTHER" id="PTHR30003:SF0">
    <property type="entry name" value="GLYCOLATE PERMEASE GLCA-RELATED"/>
    <property type="match status" value="1"/>
</dbReference>
<reference evidence="9 10" key="1">
    <citation type="submission" date="2019-07" db="EMBL/GenBank/DDBJ databases">
        <authorList>
            <person name="Kim J."/>
        </authorList>
    </citation>
    <scope>NUCLEOTIDE SEQUENCE [LARGE SCALE GENOMIC DNA]</scope>
    <source>
        <strain evidence="9 10">N4</strain>
    </source>
</reference>
<protein>
    <recommendedName>
        <fullName evidence="8">L-lactate permease</fullName>
    </recommendedName>
</protein>
<name>A0A559IGT2_9BACL</name>
<feature type="transmembrane region" description="Helical" evidence="8">
    <location>
        <begin position="66"/>
        <end position="91"/>
    </location>
</feature>
<comment type="function">
    <text evidence="8">Uptake of L-lactate across the membrane. Can also transport D-lactate and glycolate.</text>
</comment>
<dbReference type="Proteomes" id="UP000318102">
    <property type="component" value="Unassembled WGS sequence"/>
</dbReference>
<gene>
    <name evidence="9" type="ORF">FPZ44_23445</name>
</gene>
<keyword evidence="4 8" id="KW-1003">Cell membrane</keyword>
<dbReference type="NCBIfam" id="TIGR00795">
    <property type="entry name" value="lctP"/>
    <property type="match status" value="1"/>
</dbReference>
<feature type="transmembrane region" description="Helical" evidence="8">
    <location>
        <begin position="135"/>
        <end position="151"/>
    </location>
</feature>
<dbReference type="GO" id="GO:0005886">
    <property type="term" value="C:plasma membrane"/>
    <property type="evidence" value="ECO:0007669"/>
    <property type="project" value="UniProtKB-SubCell"/>
</dbReference>
<dbReference type="InterPro" id="IPR003804">
    <property type="entry name" value="Lactate_perm"/>
</dbReference>
<feature type="transmembrane region" description="Helical" evidence="8">
    <location>
        <begin position="369"/>
        <end position="389"/>
    </location>
</feature>
<dbReference type="GO" id="GO:0015129">
    <property type="term" value="F:lactate transmembrane transporter activity"/>
    <property type="evidence" value="ECO:0007669"/>
    <property type="project" value="UniProtKB-UniRule"/>
</dbReference>
<evidence type="ECO:0000256" key="1">
    <source>
        <dbReference type="ARBA" id="ARBA00004651"/>
    </source>
</evidence>
<keyword evidence="6 8" id="KW-1133">Transmembrane helix</keyword>
<accession>A0A559IGT2</accession>
<feature type="transmembrane region" description="Helical" evidence="8">
    <location>
        <begin position="14"/>
        <end position="34"/>
    </location>
</feature>
<evidence type="ECO:0000313" key="10">
    <source>
        <dbReference type="Proteomes" id="UP000318102"/>
    </source>
</evidence>
<feature type="transmembrane region" description="Helical" evidence="8">
    <location>
        <begin position="336"/>
        <end position="357"/>
    </location>
</feature>
<dbReference type="AlphaFoldDB" id="A0A559IGT2"/>
<keyword evidence="5 8" id="KW-0812">Transmembrane</keyword>
<evidence type="ECO:0000256" key="3">
    <source>
        <dbReference type="ARBA" id="ARBA00022448"/>
    </source>
</evidence>
<evidence type="ECO:0000256" key="4">
    <source>
        <dbReference type="ARBA" id="ARBA00022475"/>
    </source>
</evidence>
<feature type="transmembrane region" description="Helical" evidence="8">
    <location>
        <begin position="41"/>
        <end position="60"/>
    </location>
</feature>
<proteinExistence type="inferred from homology"/>
<evidence type="ECO:0000256" key="7">
    <source>
        <dbReference type="ARBA" id="ARBA00023136"/>
    </source>
</evidence>
<sequence length="511" mass="54103">MVVWNQLYDPFDHIWISALVAAIPIAGFIILLTVVKMKGHIAGVISALVAAVIAFFVYGMPASKVAWVGVYGILAGLYPVATIVLAAIFLYKLTEKTGKFDIIKKSITSLSPDKRIQVILVAYCFGAFLEGAAGFGAPVAITAVILTGLGFNPIKAAGLCLVANIAGGSYGAMGIPVTTPALLTDLSALEVAARTSYIIPLISFILPFLLVFLMDGWKGIKETLPTIVVAAASYSITQWIVLNTIGAPLVDILSASVSLITLYIFLKPTQQASVKTLVNAWMPFILLTVLVILFSKVKFENMMVSFPIPSVHELINKLPPVVNAPVPFSAIFSVDLLSSTTSAIVYASILTIIIYKIRWKTIKETIIETVKELAIPIATICSVLAFAYICNYSGMSSTLGLAFASTGGVFPLFAPVLGWIGVFLTGSVVNSGSLFAPLQTITANQIGINPAAMVAANVIGGDMAKMISPQSIAVAAAAVGMVGQENKIFSFTIKISLILLVFVGVVNLIIY</sequence>
<evidence type="ECO:0000313" key="9">
    <source>
        <dbReference type="EMBL" id="TVX86868.1"/>
    </source>
</evidence>
<feature type="transmembrane region" description="Helical" evidence="8">
    <location>
        <begin position="278"/>
        <end position="297"/>
    </location>
</feature>
<evidence type="ECO:0000256" key="6">
    <source>
        <dbReference type="ARBA" id="ARBA00022989"/>
    </source>
</evidence>
<comment type="similarity">
    <text evidence="2 8">Belongs to the lactate permease family.</text>
</comment>
<feature type="transmembrane region" description="Helical" evidence="8">
    <location>
        <begin position="158"/>
        <end position="177"/>
    </location>
</feature>
<dbReference type="Pfam" id="PF02652">
    <property type="entry name" value="Lactate_perm"/>
    <property type="match status" value="1"/>
</dbReference>
<evidence type="ECO:0000256" key="8">
    <source>
        <dbReference type="RuleBase" id="RU365092"/>
    </source>
</evidence>
<evidence type="ECO:0000256" key="5">
    <source>
        <dbReference type="ARBA" id="ARBA00022692"/>
    </source>
</evidence>
<dbReference type="GO" id="GO:0015295">
    <property type="term" value="F:solute:proton symporter activity"/>
    <property type="evidence" value="ECO:0007669"/>
    <property type="project" value="TreeGrafter"/>
</dbReference>
<feature type="transmembrane region" description="Helical" evidence="8">
    <location>
        <begin position="247"/>
        <end position="266"/>
    </location>
</feature>
<dbReference type="OrthoDB" id="9761056at2"/>
<comment type="caution">
    <text evidence="9">The sequence shown here is derived from an EMBL/GenBank/DDBJ whole genome shotgun (WGS) entry which is preliminary data.</text>
</comment>
<keyword evidence="7 8" id="KW-0472">Membrane</keyword>
<comment type="subcellular location">
    <subcellularLocation>
        <location evidence="1 8">Cell membrane</location>
        <topology evidence="1 8">Multi-pass membrane protein</topology>
    </subcellularLocation>
</comment>
<dbReference type="RefSeq" id="WP_144994521.1">
    <property type="nucleotide sequence ID" value="NZ_VNJK01000005.1"/>
</dbReference>
<feature type="transmembrane region" description="Helical" evidence="8">
    <location>
        <begin position="409"/>
        <end position="429"/>
    </location>
</feature>
<dbReference type="EMBL" id="VNJK01000005">
    <property type="protein sequence ID" value="TVX86868.1"/>
    <property type="molecule type" value="Genomic_DNA"/>
</dbReference>